<dbReference type="GO" id="GO:0046558">
    <property type="term" value="F:arabinan endo-1,5-alpha-L-arabinosidase activity"/>
    <property type="evidence" value="ECO:0007669"/>
    <property type="project" value="UniProtKB-EC"/>
</dbReference>
<dbReference type="InterPro" id="IPR006710">
    <property type="entry name" value="Glyco_hydro_43"/>
</dbReference>
<dbReference type="PANTHER" id="PTHR43301:SF3">
    <property type="entry name" value="ARABINAN ENDO-1,5-ALPHA-L-ARABINOSIDASE A-RELATED"/>
    <property type="match status" value="1"/>
</dbReference>
<reference evidence="9 10" key="1">
    <citation type="submission" date="2016-11" db="EMBL/GenBank/DDBJ databases">
        <title>Paenibacillus species isolates.</title>
        <authorList>
            <person name="Beno S.M."/>
        </authorList>
    </citation>
    <scope>NUCLEOTIDE SEQUENCE [LARGE SCALE GENOMIC DNA]</scope>
    <source>
        <strain evidence="9 10">FSL R5-0378</strain>
    </source>
</reference>
<evidence type="ECO:0000256" key="5">
    <source>
        <dbReference type="PIRNR" id="PIRNR026534"/>
    </source>
</evidence>
<feature type="signal peptide" evidence="8">
    <location>
        <begin position="1"/>
        <end position="28"/>
    </location>
</feature>
<dbReference type="GO" id="GO:0031222">
    <property type="term" value="P:arabinan catabolic process"/>
    <property type="evidence" value="ECO:0007669"/>
    <property type="project" value="UniProtKB-UniPathway"/>
</dbReference>
<name>A0A1R1ERI4_9BACL</name>
<feature type="site" description="Important for catalytic activity, responsible for pKa modulation of the active site Glu and correct orientation of both the proton donor and substrate" evidence="7">
    <location>
        <position position="159"/>
    </location>
</feature>
<accession>A0A1R1ERI4</accession>
<organism evidence="9 10">
    <name type="scientific">Paenibacillus rhizosphaerae</name>
    <dbReference type="NCBI Taxonomy" id="297318"/>
    <lineage>
        <taxon>Bacteria</taxon>
        <taxon>Bacillati</taxon>
        <taxon>Bacillota</taxon>
        <taxon>Bacilli</taxon>
        <taxon>Bacillales</taxon>
        <taxon>Paenibacillaceae</taxon>
        <taxon>Paenibacillus</taxon>
    </lineage>
</organism>
<evidence type="ECO:0000256" key="7">
    <source>
        <dbReference type="PIRSR" id="PIRSR606710-2"/>
    </source>
</evidence>
<dbReference type="SUPFAM" id="SSF75005">
    <property type="entry name" value="Arabinanase/levansucrase/invertase"/>
    <property type="match status" value="1"/>
</dbReference>
<feature type="chain" id="PRO_5012751462" description="Endo-alpha-(1-&gt;5)-L-arabinanase" evidence="8">
    <location>
        <begin position="29"/>
        <end position="320"/>
    </location>
</feature>
<evidence type="ECO:0000256" key="6">
    <source>
        <dbReference type="PIRSR" id="PIRSR026534-1"/>
    </source>
</evidence>
<dbReference type="Pfam" id="PF04616">
    <property type="entry name" value="Glyco_hydro_43"/>
    <property type="match status" value="1"/>
</dbReference>
<keyword evidence="10" id="KW-1185">Reference proteome</keyword>
<dbReference type="InterPro" id="IPR050727">
    <property type="entry name" value="GH43_arabinanases"/>
</dbReference>
<dbReference type="InterPro" id="IPR016840">
    <property type="entry name" value="Glyco_hydro_43_endo_a_Ara-ase"/>
</dbReference>
<comment type="similarity">
    <text evidence="2 5">Belongs to the glycosyl hydrolase 43 family.</text>
</comment>
<feature type="active site" description="Proton acceptor" evidence="6">
    <location>
        <position position="41"/>
    </location>
</feature>
<evidence type="ECO:0000256" key="3">
    <source>
        <dbReference type="ARBA" id="ARBA00022801"/>
    </source>
</evidence>
<dbReference type="Proteomes" id="UP000187172">
    <property type="component" value="Unassembled WGS sequence"/>
</dbReference>
<comment type="catalytic activity">
    <reaction evidence="5">
        <text>Endohydrolysis of (1-&gt;5)-alpha-arabinofuranosidic linkages in (1-&gt;5)-arabinans.</text>
        <dbReference type="EC" id="3.2.1.99"/>
    </reaction>
</comment>
<dbReference type="InterPro" id="IPR023296">
    <property type="entry name" value="Glyco_hydro_beta-prop_sf"/>
</dbReference>
<evidence type="ECO:0000256" key="4">
    <source>
        <dbReference type="ARBA" id="ARBA00023295"/>
    </source>
</evidence>
<dbReference type="EC" id="3.2.1.99" evidence="5"/>
<keyword evidence="4 5" id="KW-0326">Glycosidase</keyword>
<evidence type="ECO:0000313" key="9">
    <source>
        <dbReference type="EMBL" id="OMF54450.1"/>
    </source>
</evidence>
<evidence type="ECO:0000313" key="10">
    <source>
        <dbReference type="Proteomes" id="UP000187172"/>
    </source>
</evidence>
<gene>
    <name evidence="9" type="ORF">BK138_14830</name>
</gene>
<dbReference type="EMBL" id="MRTP01000003">
    <property type="protein sequence ID" value="OMF54450.1"/>
    <property type="molecule type" value="Genomic_DNA"/>
</dbReference>
<evidence type="ECO:0000256" key="8">
    <source>
        <dbReference type="SAM" id="SignalP"/>
    </source>
</evidence>
<comment type="caution">
    <text evidence="9">The sequence shown here is derived from an EMBL/GenBank/DDBJ whole genome shotgun (WGS) entry which is preliminary data.</text>
</comment>
<dbReference type="RefSeq" id="WP_076170353.1">
    <property type="nucleotide sequence ID" value="NZ_MRTP01000003.1"/>
</dbReference>
<comment type="pathway">
    <text evidence="1 5">Glycan metabolism; L-arabinan degradation.</text>
</comment>
<feature type="active site" description="Proton donor" evidence="6">
    <location>
        <position position="208"/>
    </location>
</feature>
<dbReference type="AlphaFoldDB" id="A0A1R1ERI4"/>
<dbReference type="STRING" id="297318.BK138_14830"/>
<proteinExistence type="inferred from homology"/>
<keyword evidence="3 5" id="KW-0378">Hydrolase</keyword>
<sequence>MVKRSKRMVMTVLLSLLLLLGSVFPVSASTWNLKGDTNVHDPAYIVEKGTGTHWVFSTGSGLQVLYSTDGTTYNRSLPIFTAKPAWWSSYVPNQSGLDVWAPDIFYYNGTYYLYYAISTFGSKVSAIGLVTTTSISGGKWTDQGMVISSNDSSSYNAIDPNLTQDEKGNLWLTFGSWSNGIYITAIDKSTMKPSGNAYRIATKSGGIEAPNIVYNPNTGYYYLFVSIGKCCSGLDSTYQVAVGRSKSILGPYVDKNGTDMKNGGASVIDSGNSAWAGPGGQDIEGISIIARHAYSAAENGAPKLLISDLYWDSSGWPYYH</sequence>
<dbReference type="Gene3D" id="2.115.10.20">
    <property type="entry name" value="Glycosyl hydrolase domain, family 43"/>
    <property type="match status" value="1"/>
</dbReference>
<protein>
    <recommendedName>
        <fullName evidence="5">Endo-alpha-(1-&gt;5)-L-arabinanase</fullName>
        <ecNumber evidence="5">3.2.1.99</ecNumber>
    </recommendedName>
</protein>
<dbReference type="PIRSF" id="PIRSF026534">
    <property type="entry name" value="Endo_alpha-L-arabinosidase"/>
    <property type="match status" value="1"/>
</dbReference>
<keyword evidence="8" id="KW-0732">Signal</keyword>
<evidence type="ECO:0000256" key="1">
    <source>
        <dbReference type="ARBA" id="ARBA00004834"/>
    </source>
</evidence>
<dbReference type="UniPathway" id="UPA00667"/>
<dbReference type="PANTHER" id="PTHR43301">
    <property type="entry name" value="ARABINAN ENDO-1,5-ALPHA-L-ARABINOSIDASE"/>
    <property type="match status" value="1"/>
</dbReference>
<evidence type="ECO:0000256" key="2">
    <source>
        <dbReference type="ARBA" id="ARBA00009865"/>
    </source>
</evidence>